<keyword evidence="4" id="KW-1185">Reference proteome</keyword>
<dbReference type="Proteomes" id="UP000254134">
    <property type="component" value="Unassembled WGS sequence"/>
</dbReference>
<sequence length="456" mass="48772">MASSQPPTPADLRLSEVVSALSYALDVAEGQAIGHAVRSCVIGMRLADEIGLAVEARSALFYGLLLKDAGCSSNAAKVSALFAADDHEAKRNVKLVDHSRVPAAMRYVWDNVGGRGPRRVANAVGALARGPRAAKEMTQIRCERGAAIAEMLDLPSETADAIRCLDEHWDGRGHPAGLAGEAIPQLARILNLAQVVEVFHSANGRDAAYEVAHGRAGRWFDPELVRAAERFRDDDAFWDMLGDGDVRLLVAGLEPQSLVLAADDTRLDRVAEAFALVIDAKSPFTFRHSERVAELAGGAGRELGLDADELRDLRRAALLHDIGKLAISNRILDKPGRLDDDERAAIERHPAFTAEILGRIPHLDGLAAVAAAHHEKLDGSGYHLGLRGDEIPPAARVLVVADIFEALTAERPYRVAMTTAAALGLMQADVGTKLGRDAFAALEASLRTARAPLRAA</sequence>
<dbReference type="InterPro" id="IPR006674">
    <property type="entry name" value="HD_domain"/>
</dbReference>
<proteinExistence type="predicted"/>
<name>A0A7M2YWA7_9ACTN</name>
<gene>
    <name evidence="3" type="ORF">Gocc_1989</name>
</gene>
<protein>
    <submittedName>
        <fullName evidence="3">HDIG domain-containing protein</fullName>
    </submittedName>
</protein>
<dbReference type="Pfam" id="PF13487">
    <property type="entry name" value="HD_5"/>
    <property type="match status" value="2"/>
</dbReference>
<dbReference type="CDD" id="cd00077">
    <property type="entry name" value="HDc"/>
    <property type="match status" value="1"/>
</dbReference>
<dbReference type="InterPro" id="IPR006675">
    <property type="entry name" value="HDIG_dom"/>
</dbReference>
<evidence type="ECO:0000313" key="3">
    <source>
        <dbReference type="EMBL" id="RDI74413.1"/>
    </source>
</evidence>
<evidence type="ECO:0000259" key="1">
    <source>
        <dbReference type="PROSITE" id="PS51831"/>
    </source>
</evidence>
<dbReference type="PANTHER" id="PTHR45228:SF5">
    <property type="entry name" value="CYCLIC DI-GMP PHOSPHODIESTERASE VC_1348-RELATED"/>
    <property type="match status" value="1"/>
</dbReference>
<reference evidence="3 4" key="1">
    <citation type="submission" date="2018-07" db="EMBL/GenBank/DDBJ databases">
        <title>High-quality-draft genome sequence of Gaiella occulta.</title>
        <authorList>
            <person name="Severino R."/>
            <person name="Froufe H.J.C."/>
            <person name="Rainey F.A."/>
            <person name="Barroso C."/>
            <person name="Albuquerque L."/>
            <person name="Lobo-Da-Cunha A."/>
            <person name="Da Costa M.S."/>
            <person name="Egas C."/>
        </authorList>
    </citation>
    <scope>NUCLEOTIDE SEQUENCE [LARGE SCALE GENOMIC DNA]</scope>
    <source>
        <strain evidence="3 4">F2-233</strain>
    </source>
</reference>
<organism evidence="3 4">
    <name type="scientific">Gaiella occulta</name>
    <dbReference type="NCBI Taxonomy" id="1002870"/>
    <lineage>
        <taxon>Bacteria</taxon>
        <taxon>Bacillati</taxon>
        <taxon>Actinomycetota</taxon>
        <taxon>Thermoleophilia</taxon>
        <taxon>Gaiellales</taxon>
        <taxon>Gaiellaceae</taxon>
        <taxon>Gaiella</taxon>
    </lineage>
</organism>
<dbReference type="PROSITE" id="PS51831">
    <property type="entry name" value="HD"/>
    <property type="match status" value="1"/>
</dbReference>
<evidence type="ECO:0000259" key="2">
    <source>
        <dbReference type="PROSITE" id="PS51832"/>
    </source>
</evidence>
<dbReference type="SUPFAM" id="SSF109604">
    <property type="entry name" value="HD-domain/PDEase-like"/>
    <property type="match status" value="2"/>
</dbReference>
<comment type="caution">
    <text evidence="3">The sequence shown here is derived from an EMBL/GenBank/DDBJ whole genome shotgun (WGS) entry which is preliminary data.</text>
</comment>
<dbReference type="PANTHER" id="PTHR45228">
    <property type="entry name" value="CYCLIC DI-GMP PHOSPHODIESTERASE TM_0186-RELATED"/>
    <property type="match status" value="1"/>
</dbReference>
<dbReference type="OrthoDB" id="9802066at2"/>
<feature type="domain" description="HD" evidence="1">
    <location>
        <begin position="285"/>
        <end position="407"/>
    </location>
</feature>
<dbReference type="InterPro" id="IPR003607">
    <property type="entry name" value="HD/PDEase_dom"/>
</dbReference>
<accession>A0A7M2YWA7</accession>
<dbReference type="RefSeq" id="WP_114796406.1">
    <property type="nucleotide sequence ID" value="NZ_QQZY01000004.1"/>
</dbReference>
<dbReference type="SMART" id="SM00471">
    <property type="entry name" value="HDc"/>
    <property type="match status" value="1"/>
</dbReference>
<dbReference type="AlphaFoldDB" id="A0A7M2YWA7"/>
<dbReference type="EMBL" id="QQZY01000004">
    <property type="protein sequence ID" value="RDI74413.1"/>
    <property type="molecule type" value="Genomic_DNA"/>
</dbReference>
<feature type="domain" description="HD-GYP" evidence="2">
    <location>
        <begin position="263"/>
        <end position="456"/>
    </location>
</feature>
<reference evidence="4" key="2">
    <citation type="journal article" date="2019" name="MicrobiologyOpen">
        <title>High-quality draft genome sequence of Gaiella occulta isolated from a 150 meter deep mineral water borehole and comparison with the genome sequences of other deep-branching lineages of the phylum Actinobacteria.</title>
        <authorList>
            <person name="Severino R."/>
            <person name="Froufe H.J.C."/>
            <person name="Barroso C."/>
            <person name="Albuquerque L."/>
            <person name="Lobo-da-Cunha A."/>
            <person name="da Costa M.S."/>
            <person name="Egas C."/>
        </authorList>
    </citation>
    <scope>NUCLEOTIDE SEQUENCE [LARGE SCALE GENOMIC DNA]</scope>
    <source>
        <strain evidence="4">F2-233</strain>
    </source>
</reference>
<evidence type="ECO:0000313" key="4">
    <source>
        <dbReference type="Proteomes" id="UP000254134"/>
    </source>
</evidence>
<dbReference type="InterPro" id="IPR037522">
    <property type="entry name" value="HD_GYP_dom"/>
</dbReference>
<dbReference type="PROSITE" id="PS51832">
    <property type="entry name" value="HD_GYP"/>
    <property type="match status" value="1"/>
</dbReference>
<dbReference type="Gene3D" id="1.10.3210.10">
    <property type="entry name" value="Hypothetical protein af1432"/>
    <property type="match status" value="2"/>
</dbReference>
<dbReference type="InterPro" id="IPR052020">
    <property type="entry name" value="Cyclic_di-GMP/3'3'-cGAMP_PDE"/>
</dbReference>
<dbReference type="NCBIfam" id="TIGR00277">
    <property type="entry name" value="HDIG"/>
    <property type="match status" value="1"/>
</dbReference>